<reference evidence="1 2" key="1">
    <citation type="submission" date="2024-09" db="EMBL/GenBank/DDBJ databases">
        <title>Floridaenema gen nov. (Aerosakkonemataceae, Aerosakkonematales ord. nov., Cyanobacteria) from benthic tropical and subtropical fresh waters, with the description of four new species.</title>
        <authorList>
            <person name="Moretto J.A."/>
            <person name="Berthold D.E."/>
            <person name="Lefler F.W."/>
            <person name="Huang I.-S."/>
            <person name="Laughinghouse H. IV."/>
        </authorList>
    </citation>
    <scope>NUCLEOTIDE SEQUENCE [LARGE SCALE GENOMIC DNA]</scope>
    <source>
        <strain evidence="1 2">BLCC-F167</strain>
    </source>
</reference>
<sequence>MATLTIPPPTLNYEAVQTGLATLEKPIKILSGAVTFPDGRPFTESEQKVAGFFIYRKIGTAVEVWNEIAQQWQPDPGEEITDLKPKPFAFKPDESEPWQGLIVPAGEKDKKGNSLFQKASTGFSYFFRAYFVSNQKTGSIAGLSVPSPPVKFSSLLETIRAGIKTIPEEIKEATEIELFLRNDNRQIIGSVKITNSGSSTQIEIANQDDAGVQRAVVQLLPNGDIVLRPIASGRVRIEGLLETENILYLPSVPGTVGSKRFLV</sequence>
<accession>A0ABV4WJU4</accession>
<comment type="caution">
    <text evidence="1">The sequence shown here is derived from an EMBL/GenBank/DDBJ whole genome shotgun (WGS) entry which is preliminary data.</text>
</comment>
<keyword evidence="2" id="KW-1185">Reference proteome</keyword>
<dbReference type="Proteomes" id="UP001576780">
    <property type="component" value="Unassembled WGS sequence"/>
</dbReference>
<organism evidence="1 2">
    <name type="scientific">Floridaenema evergladense BLCC-F167</name>
    <dbReference type="NCBI Taxonomy" id="3153639"/>
    <lineage>
        <taxon>Bacteria</taxon>
        <taxon>Bacillati</taxon>
        <taxon>Cyanobacteriota</taxon>
        <taxon>Cyanophyceae</taxon>
        <taxon>Oscillatoriophycideae</taxon>
        <taxon>Aerosakkonematales</taxon>
        <taxon>Aerosakkonemataceae</taxon>
        <taxon>Floridanema</taxon>
        <taxon>Floridanema evergladense</taxon>
    </lineage>
</organism>
<dbReference type="EMBL" id="JBHFNT010000106">
    <property type="protein sequence ID" value="MFB2835347.1"/>
    <property type="molecule type" value="Genomic_DNA"/>
</dbReference>
<protein>
    <submittedName>
        <fullName evidence="1">Uncharacterized protein</fullName>
    </submittedName>
</protein>
<name>A0ABV4WJU4_9CYAN</name>
<proteinExistence type="predicted"/>
<gene>
    <name evidence="1" type="ORF">ACE1CA_12520</name>
</gene>
<dbReference type="RefSeq" id="WP_413277761.1">
    <property type="nucleotide sequence ID" value="NZ_JBHFNT010000106.1"/>
</dbReference>
<evidence type="ECO:0000313" key="1">
    <source>
        <dbReference type="EMBL" id="MFB2835347.1"/>
    </source>
</evidence>
<evidence type="ECO:0000313" key="2">
    <source>
        <dbReference type="Proteomes" id="UP001576780"/>
    </source>
</evidence>